<reference evidence="14" key="1">
    <citation type="journal article" date="2020" name="mSystems">
        <title>Genome- and Community-Level Interaction Insights into Carbon Utilization and Element Cycling Functions of Hydrothermarchaeota in Hydrothermal Sediment.</title>
        <authorList>
            <person name="Zhou Z."/>
            <person name="Liu Y."/>
            <person name="Xu W."/>
            <person name="Pan J."/>
            <person name="Luo Z.H."/>
            <person name="Li M."/>
        </authorList>
    </citation>
    <scope>NUCLEOTIDE SEQUENCE [LARGE SCALE GENOMIC DNA]</scope>
    <source>
        <strain evidence="14">SpSt-468</strain>
    </source>
</reference>
<accession>A0A7C3F2L4</accession>
<keyword evidence="6 12" id="KW-0479">Metal-binding</keyword>
<feature type="binding site" evidence="12">
    <location>
        <position position="342"/>
    </location>
    <ligand>
        <name>Mg(2+)</name>
        <dbReference type="ChEBI" id="CHEBI:18420"/>
        <note>shared with alpha subunit</note>
    </ligand>
</feature>
<dbReference type="InterPro" id="IPR020825">
    <property type="entry name" value="Phe-tRNA_synthase-like_B3/B4"/>
</dbReference>
<gene>
    <name evidence="12" type="primary">pheT</name>
    <name evidence="14" type="ORF">ENS19_06915</name>
</gene>
<dbReference type="GO" id="GO:0000287">
    <property type="term" value="F:magnesium ion binding"/>
    <property type="evidence" value="ECO:0007669"/>
    <property type="project" value="InterPro"/>
</dbReference>
<keyword evidence="5 12" id="KW-0436">Ligase</keyword>
<dbReference type="PROSITE" id="PS51483">
    <property type="entry name" value="B5"/>
    <property type="match status" value="1"/>
</dbReference>
<comment type="caution">
    <text evidence="14">The sequence shown here is derived from an EMBL/GenBank/DDBJ whole genome shotgun (WGS) entry which is preliminary data.</text>
</comment>
<evidence type="ECO:0000256" key="3">
    <source>
        <dbReference type="ARBA" id="ARBA00007438"/>
    </source>
</evidence>
<evidence type="ECO:0000256" key="6">
    <source>
        <dbReference type="ARBA" id="ARBA00022723"/>
    </source>
</evidence>
<dbReference type="InterPro" id="IPR041616">
    <property type="entry name" value="PheRS_beta_core"/>
</dbReference>
<comment type="subunit">
    <text evidence="12">Tetramer of two alpha and two beta subunits.</text>
</comment>
<dbReference type="SUPFAM" id="SSF55681">
    <property type="entry name" value="Class II aaRS and biotin synthetases"/>
    <property type="match status" value="1"/>
</dbReference>
<dbReference type="CDD" id="cd00769">
    <property type="entry name" value="PheRS_beta_core"/>
    <property type="match status" value="1"/>
</dbReference>
<dbReference type="InterPro" id="IPR005147">
    <property type="entry name" value="tRNA_synthase_B5-dom"/>
</dbReference>
<dbReference type="PANTHER" id="PTHR10947">
    <property type="entry name" value="PHENYLALANYL-TRNA SYNTHETASE BETA CHAIN AND LEUCINE-RICH REPEAT-CONTAINING PROTEIN 47"/>
    <property type="match status" value="1"/>
</dbReference>
<keyword evidence="7 12" id="KW-0547">Nucleotide-binding</keyword>
<dbReference type="GO" id="GO:0003723">
    <property type="term" value="F:RNA binding"/>
    <property type="evidence" value="ECO:0007669"/>
    <property type="project" value="InterPro"/>
</dbReference>
<dbReference type="Pfam" id="PF17759">
    <property type="entry name" value="tRNA_synthFbeta"/>
    <property type="match status" value="1"/>
</dbReference>
<dbReference type="SMART" id="SM00874">
    <property type="entry name" value="B5"/>
    <property type="match status" value="1"/>
</dbReference>
<dbReference type="SMART" id="SM00873">
    <property type="entry name" value="B3_4"/>
    <property type="match status" value="1"/>
</dbReference>
<dbReference type="AlphaFoldDB" id="A0A7C3F2L4"/>
<evidence type="ECO:0000256" key="8">
    <source>
        <dbReference type="ARBA" id="ARBA00022840"/>
    </source>
</evidence>
<dbReference type="FunFam" id="3.50.40.10:FF:000003">
    <property type="entry name" value="Phenylalanine--tRNA ligase beta subunit"/>
    <property type="match status" value="1"/>
</dbReference>
<evidence type="ECO:0000256" key="9">
    <source>
        <dbReference type="ARBA" id="ARBA00022842"/>
    </source>
</evidence>
<dbReference type="GO" id="GO:0005524">
    <property type="term" value="F:ATP binding"/>
    <property type="evidence" value="ECO:0007669"/>
    <property type="project" value="UniProtKB-UniRule"/>
</dbReference>
<dbReference type="GO" id="GO:0004826">
    <property type="term" value="F:phenylalanine-tRNA ligase activity"/>
    <property type="evidence" value="ECO:0007669"/>
    <property type="project" value="UniProtKB-UniRule"/>
</dbReference>
<dbReference type="InterPro" id="IPR022918">
    <property type="entry name" value="Phe_tRNA_ligase_beta2_arc"/>
</dbReference>
<keyword evidence="4 12" id="KW-0963">Cytoplasm</keyword>
<evidence type="ECO:0000256" key="7">
    <source>
        <dbReference type="ARBA" id="ARBA00022741"/>
    </source>
</evidence>
<sequence>MRRTSRCSALGGGGELPTITISSADLKALAGLPEGAEGLESLLSSIKCSQESECGDEIQIEVTSDRPDLFSTEGIARAIRSYTKGASEYSIKTSNLDPLRLTVDRSALQVRPIIMCAAVRDISLSQEAARQFMQLQEKLHKTYGADRKKASIGVYDLGKVKPPFRYSAELPTDIKFVPLDSTAPLGGREILELTPKGKEYAWIISDQKRFPLLSDSGGRVLSMPPIINSEETRLTSETSDLFIDVTGLDEKSVGICLNIMVTSILERGGRLQSVEINYPDKTTTTPKLEHREHRLRLENAEAVSGLKINADEAVRLLASMGHRPRKPMGREIIVEVPPYRVDILHEVDLIEDLIMAFGLNNVPPEYPAVATEGSLLPGNRLRSRVRDLLVGAGFQEIATYMLTSREVMVDKPKLPQRRFVEIASPVSSDYTLVRDLLLPKILDFLGRNAHVNYPQRVFEYSLVVRESSGGPADLEHVAAAISDHKVSFEEIQAVAAALLKGISKEASFRPLSSPPFIEGRAAEIIVDGARVGALGEVNPEALVNFGIQCPVAAIELEIYRFIPLESLFRG</sequence>
<evidence type="ECO:0000256" key="11">
    <source>
        <dbReference type="ARBA" id="ARBA00023146"/>
    </source>
</evidence>
<dbReference type="HAMAP" id="MF_00284">
    <property type="entry name" value="Phe_tRNA_synth_beta2"/>
    <property type="match status" value="1"/>
</dbReference>
<dbReference type="InterPro" id="IPR045864">
    <property type="entry name" value="aa-tRNA-synth_II/BPL/LPL"/>
</dbReference>
<keyword evidence="11 12" id="KW-0030">Aminoacyl-tRNA synthetase</keyword>
<dbReference type="InterPro" id="IPR009061">
    <property type="entry name" value="DNA-bd_dom_put_sf"/>
</dbReference>
<dbReference type="InterPro" id="IPR004531">
    <property type="entry name" value="Phe-tRNA-synth_IIc_bsu_arc_euk"/>
</dbReference>
<dbReference type="PANTHER" id="PTHR10947:SF0">
    <property type="entry name" value="PHENYLALANINE--TRNA LIGASE BETA SUBUNIT"/>
    <property type="match status" value="1"/>
</dbReference>
<evidence type="ECO:0000256" key="5">
    <source>
        <dbReference type="ARBA" id="ARBA00022598"/>
    </source>
</evidence>
<evidence type="ECO:0000256" key="1">
    <source>
        <dbReference type="ARBA" id="ARBA00001946"/>
    </source>
</evidence>
<dbReference type="NCBIfam" id="TIGR00471">
    <property type="entry name" value="pheT_arch"/>
    <property type="match status" value="1"/>
</dbReference>
<evidence type="ECO:0000313" key="14">
    <source>
        <dbReference type="EMBL" id="HFK20988.1"/>
    </source>
</evidence>
<dbReference type="SUPFAM" id="SSF46955">
    <property type="entry name" value="Putative DNA-binding domain"/>
    <property type="match status" value="2"/>
</dbReference>
<evidence type="ECO:0000256" key="4">
    <source>
        <dbReference type="ARBA" id="ARBA00022490"/>
    </source>
</evidence>
<comment type="catalytic activity">
    <reaction evidence="12">
        <text>tRNA(Phe) + L-phenylalanine + ATP = L-phenylalanyl-tRNA(Phe) + AMP + diphosphate + H(+)</text>
        <dbReference type="Rhea" id="RHEA:19413"/>
        <dbReference type="Rhea" id="RHEA-COMP:9668"/>
        <dbReference type="Rhea" id="RHEA-COMP:9699"/>
        <dbReference type="ChEBI" id="CHEBI:15378"/>
        <dbReference type="ChEBI" id="CHEBI:30616"/>
        <dbReference type="ChEBI" id="CHEBI:33019"/>
        <dbReference type="ChEBI" id="CHEBI:58095"/>
        <dbReference type="ChEBI" id="CHEBI:78442"/>
        <dbReference type="ChEBI" id="CHEBI:78531"/>
        <dbReference type="ChEBI" id="CHEBI:456215"/>
        <dbReference type="EC" id="6.1.1.20"/>
    </reaction>
</comment>
<evidence type="ECO:0000256" key="2">
    <source>
        <dbReference type="ARBA" id="ARBA00004496"/>
    </source>
</evidence>
<dbReference type="GO" id="GO:0009328">
    <property type="term" value="C:phenylalanine-tRNA ligase complex"/>
    <property type="evidence" value="ECO:0007669"/>
    <property type="project" value="TreeGrafter"/>
</dbReference>
<dbReference type="InterPro" id="IPR045060">
    <property type="entry name" value="Phe-tRNA-ligase_IIc_bsu"/>
</dbReference>
<evidence type="ECO:0000256" key="10">
    <source>
        <dbReference type="ARBA" id="ARBA00022917"/>
    </source>
</evidence>
<dbReference type="Gene3D" id="3.50.40.10">
    <property type="entry name" value="Phenylalanyl-trna Synthetase, Chain B, domain 3"/>
    <property type="match status" value="1"/>
</dbReference>
<comment type="subcellular location">
    <subcellularLocation>
        <location evidence="2 12">Cytoplasm</location>
    </subcellularLocation>
</comment>
<keyword evidence="10 12" id="KW-0648">Protein biosynthesis</keyword>
<dbReference type="InterPro" id="IPR005146">
    <property type="entry name" value="B3/B4_tRNA-bd"/>
</dbReference>
<dbReference type="Gene3D" id="3.30.930.10">
    <property type="entry name" value="Bira Bifunctional Protein, Domain 2"/>
    <property type="match status" value="1"/>
</dbReference>
<dbReference type="EC" id="6.1.1.20" evidence="12"/>
<proteinExistence type="inferred from homology"/>
<comment type="cofactor">
    <cofactor evidence="1 12">
        <name>Mg(2+)</name>
        <dbReference type="ChEBI" id="CHEBI:18420"/>
    </cofactor>
</comment>
<keyword evidence="8 12" id="KW-0067">ATP-binding</keyword>
<dbReference type="GO" id="GO:0006432">
    <property type="term" value="P:phenylalanyl-tRNA aminoacylation"/>
    <property type="evidence" value="ECO:0007669"/>
    <property type="project" value="UniProtKB-UniRule"/>
</dbReference>
<dbReference type="Gene3D" id="3.30.56.10">
    <property type="match status" value="2"/>
</dbReference>
<dbReference type="Pfam" id="PF03484">
    <property type="entry name" value="B5"/>
    <property type="match status" value="1"/>
</dbReference>
<feature type="binding site" evidence="12">
    <location>
        <position position="352"/>
    </location>
    <ligand>
        <name>Mg(2+)</name>
        <dbReference type="ChEBI" id="CHEBI:18420"/>
        <note>shared with alpha subunit</note>
    </ligand>
</feature>
<evidence type="ECO:0000256" key="12">
    <source>
        <dbReference type="HAMAP-Rule" id="MF_00284"/>
    </source>
</evidence>
<comment type="similarity">
    <text evidence="3 12">Belongs to the phenylalanyl-tRNA synthetase beta subunit family. Type 2 subfamily.</text>
</comment>
<organism evidence="14">
    <name type="scientific">Candidatus Methanomethylicus mesodigestus</name>
    <dbReference type="NCBI Taxonomy" id="1867258"/>
    <lineage>
        <taxon>Archaea</taxon>
        <taxon>Thermoproteota</taxon>
        <taxon>Methanosuratincolia</taxon>
        <taxon>Candidatus Methanomethylicales</taxon>
        <taxon>Candidatus Methanomethylicaceae</taxon>
        <taxon>Candidatus Methanomethylicus</taxon>
    </lineage>
</organism>
<evidence type="ECO:0000259" key="13">
    <source>
        <dbReference type="PROSITE" id="PS51483"/>
    </source>
</evidence>
<feature type="binding site" evidence="12">
    <location>
        <position position="351"/>
    </location>
    <ligand>
        <name>Mg(2+)</name>
        <dbReference type="ChEBI" id="CHEBI:18420"/>
        <note>shared with alpha subunit</note>
    </ligand>
</feature>
<keyword evidence="9 12" id="KW-0460">Magnesium</keyword>
<dbReference type="EMBL" id="DSTX01000011">
    <property type="protein sequence ID" value="HFK20988.1"/>
    <property type="molecule type" value="Genomic_DNA"/>
</dbReference>
<name>A0A7C3F2L4_9CREN</name>
<feature type="domain" description="B5" evidence="13">
    <location>
        <begin position="288"/>
        <end position="364"/>
    </location>
</feature>
<protein>
    <recommendedName>
        <fullName evidence="12">Phenylalanine--tRNA ligase beta subunit</fullName>
        <ecNumber evidence="12">6.1.1.20</ecNumber>
    </recommendedName>
    <alternativeName>
        <fullName evidence="12">Phenylalanyl-tRNA synthetase beta subunit</fullName>
        <shortName evidence="12">PheRS</shortName>
    </alternativeName>
</protein>
<feature type="binding site" evidence="12">
    <location>
        <position position="348"/>
    </location>
    <ligand>
        <name>Mg(2+)</name>
        <dbReference type="ChEBI" id="CHEBI:18420"/>
        <note>shared with alpha subunit</note>
    </ligand>
</feature>